<organism evidence="9 10">
    <name type="scientific">Segatella copri</name>
    <dbReference type="NCBI Taxonomy" id="165179"/>
    <lineage>
        <taxon>Bacteria</taxon>
        <taxon>Pseudomonadati</taxon>
        <taxon>Bacteroidota</taxon>
        <taxon>Bacteroidia</taxon>
        <taxon>Bacteroidales</taxon>
        <taxon>Prevotellaceae</taxon>
        <taxon>Segatella</taxon>
    </lineage>
</organism>
<reference evidence="10" key="1">
    <citation type="submission" date="2019-09" db="EMBL/GenBank/DDBJ databases">
        <title>Distinct polysaccharide growth profiles of human intestinal Prevotella copri isolates.</title>
        <authorList>
            <person name="Fehlner-Peach H."/>
            <person name="Magnabosco C."/>
            <person name="Raghavan V."/>
            <person name="Scher J.U."/>
            <person name="Tett A."/>
            <person name="Cox L.M."/>
            <person name="Gottsegen C."/>
            <person name="Watters A."/>
            <person name="Wiltshire- Gordon J.D."/>
            <person name="Segata N."/>
            <person name="Bonneau R."/>
            <person name="Littman D.R."/>
        </authorList>
    </citation>
    <scope>NUCLEOTIDE SEQUENCE [LARGE SCALE GENOMIC DNA]</scope>
    <source>
        <strain evidence="10">iAU3127</strain>
    </source>
</reference>
<evidence type="ECO:0000256" key="2">
    <source>
        <dbReference type="ARBA" id="ARBA00007248"/>
    </source>
</evidence>
<dbReference type="RefSeq" id="WP_153137189.1">
    <property type="nucleotide sequence ID" value="NZ_VZAP01000028.1"/>
</dbReference>
<dbReference type="AlphaFoldDB" id="A0AA90VI12"/>
<sequence>MHNNRFYYPMIVLCLALTALLSSCVYEDEKPCPCEVRFVYNYNMEFADAFPSQVNWVKLFIYDDRGRFVSTVEDHITQHDGNYSLPLQLQAGTYTLVAWAGTDNTPSCYNISPQQPTTENSIDQLQLNLKLGDTQTVYDKSPEDLWHGITEHFTVSETAPSRAVVPLVKDVNRFKVLIQSADDKPLTANDYSLAIKAANHTYDYRNNLTDCPALEYRPYSMKEAVIDNQTAPTNTALLAEMATLRLTTDKASRFVVHNQKTNRDVFNIDLVKYLEMMRLDKYKDMSLQEYLDRENNYQIILLIGRDRNNAEVVLSLQINRWRIVFNDNDL</sequence>
<evidence type="ECO:0000256" key="4">
    <source>
        <dbReference type="ARBA" id="ARBA00023136"/>
    </source>
</evidence>
<dbReference type="GO" id="GO:0009279">
    <property type="term" value="C:cell outer membrane"/>
    <property type="evidence" value="ECO:0007669"/>
    <property type="project" value="UniProtKB-SubCell"/>
</dbReference>
<dbReference type="EMBL" id="VZAP01000028">
    <property type="protein sequence ID" value="MQO91447.1"/>
    <property type="molecule type" value="Genomic_DNA"/>
</dbReference>
<proteinExistence type="inferred from homology"/>
<dbReference type="Proteomes" id="UP000421283">
    <property type="component" value="Unassembled WGS sequence"/>
</dbReference>
<dbReference type="PROSITE" id="PS51257">
    <property type="entry name" value="PROKAR_LIPOPROTEIN"/>
    <property type="match status" value="1"/>
</dbReference>
<keyword evidence="3 8" id="KW-0732">Signal</keyword>
<feature type="chain" id="PRO_5041677672" evidence="8">
    <location>
        <begin position="28"/>
        <end position="330"/>
    </location>
</feature>
<comment type="similarity">
    <text evidence="2">Belongs to the bacteroidetes fimbrillin superfamily. FimB/Mfa2 family.</text>
</comment>
<evidence type="ECO:0000256" key="7">
    <source>
        <dbReference type="ARBA" id="ARBA00023288"/>
    </source>
</evidence>
<name>A0AA90VI12_9BACT</name>
<feature type="signal peptide" evidence="8">
    <location>
        <begin position="1"/>
        <end position="27"/>
    </location>
</feature>
<evidence type="ECO:0000256" key="1">
    <source>
        <dbReference type="ARBA" id="ARBA00004442"/>
    </source>
</evidence>
<keyword evidence="5" id="KW-0564">Palmitate</keyword>
<dbReference type="Gene3D" id="2.60.40.2100">
    <property type="match status" value="1"/>
</dbReference>
<keyword evidence="7" id="KW-0449">Lipoprotein</keyword>
<comment type="subcellular location">
    <subcellularLocation>
        <location evidence="1">Cell outer membrane</location>
    </subcellularLocation>
</comment>
<evidence type="ECO:0000256" key="5">
    <source>
        <dbReference type="ARBA" id="ARBA00023139"/>
    </source>
</evidence>
<protein>
    <submittedName>
        <fullName evidence="9">FimB/Mfa2 family fimbrial subunit</fullName>
    </submittedName>
</protein>
<evidence type="ECO:0000313" key="10">
    <source>
        <dbReference type="Proteomes" id="UP000421283"/>
    </source>
</evidence>
<comment type="caution">
    <text evidence="9">The sequence shown here is derived from an EMBL/GenBank/DDBJ whole genome shotgun (WGS) entry which is preliminary data.</text>
</comment>
<evidence type="ECO:0000256" key="8">
    <source>
        <dbReference type="SAM" id="SignalP"/>
    </source>
</evidence>
<keyword evidence="6" id="KW-0998">Cell outer membrane</keyword>
<keyword evidence="4" id="KW-0472">Membrane</keyword>
<evidence type="ECO:0000256" key="6">
    <source>
        <dbReference type="ARBA" id="ARBA00023237"/>
    </source>
</evidence>
<gene>
    <name evidence="9" type="ORF">F7D31_01935</name>
</gene>
<dbReference type="Pfam" id="PF08842">
    <property type="entry name" value="Mfa2"/>
    <property type="match status" value="1"/>
</dbReference>
<accession>A0AA90VI12</accession>
<evidence type="ECO:0000256" key="3">
    <source>
        <dbReference type="ARBA" id="ARBA00022729"/>
    </source>
</evidence>
<evidence type="ECO:0000313" key="9">
    <source>
        <dbReference type="EMBL" id="MQO91447.1"/>
    </source>
</evidence>
<dbReference type="Gene3D" id="2.60.40.2090">
    <property type="match status" value="1"/>
</dbReference>
<dbReference type="InterPro" id="IPR014941">
    <property type="entry name" value="FimB/Mfa2/Mfa3"/>
</dbReference>